<reference evidence="1" key="1">
    <citation type="journal article" date="2010" name="Genomics">
        <title>Tracing phylogenomic events leading to diversity of Haemophilus influenzae and the emergence of Brazilian Purpuric Fever (BPF)-associated clones.</title>
        <authorList>
            <person name="Papazisi L."/>
            <person name="Ratnayake S."/>
            <person name="Remortel B.G."/>
            <person name="Bock G.R."/>
            <person name="Liang W."/>
            <person name="Saeed A.I."/>
            <person name="Liu J."/>
            <person name="Fleischmann R.D."/>
            <person name="Kilian M."/>
            <person name="Peterson S.N."/>
        </authorList>
    </citation>
    <scope>NUCLEOTIDE SEQUENCE [LARGE SCALE GENOMIC DNA]</scope>
    <source>
        <strain evidence="1">HK1212</strain>
    </source>
</reference>
<proteinExistence type="predicted"/>
<name>A0A7G2JYE4_HAEIF</name>
<gene>
    <name evidence="1" type="ORF">HAINFHK1212_0604</name>
</gene>
<dbReference type="EC" id="2.-.-.-" evidence="1"/>
<organism evidence="1">
    <name type="scientific">Haemophilus influenzae HK1212</name>
    <dbReference type="NCBI Taxonomy" id="456482"/>
    <lineage>
        <taxon>Bacteria</taxon>
        <taxon>Pseudomonadati</taxon>
        <taxon>Pseudomonadota</taxon>
        <taxon>Gammaproteobacteria</taxon>
        <taxon>Pasteurellales</taxon>
        <taxon>Pasteurellaceae</taxon>
        <taxon>Haemophilus</taxon>
    </lineage>
</organism>
<evidence type="ECO:0000313" key="1">
    <source>
        <dbReference type="EMBL" id="EFA28333.1"/>
    </source>
</evidence>
<dbReference type="GO" id="GO:0016740">
    <property type="term" value="F:transferase activity"/>
    <property type="evidence" value="ECO:0007669"/>
    <property type="project" value="UniProtKB-KW"/>
</dbReference>
<dbReference type="EMBL" id="ABFC01000803">
    <property type="protein sequence ID" value="EFA28333.1"/>
    <property type="molecule type" value="Genomic_DNA"/>
</dbReference>
<keyword evidence="1" id="KW-0808">Transferase</keyword>
<sequence>LTGDLEHFTYKSIHHYLVKSAGYAKAWADQRQAKGKKATLWQGISHALGCFVKMYLLKAGFLDGKQGFLLAVLSAHSTFVKYADLWERDQHKH</sequence>
<dbReference type="AlphaFoldDB" id="A0A7G2JYE4"/>
<accession>A0A7G2JYE4</accession>
<protein>
    <submittedName>
        <fullName evidence="1">UDP-glucose--Lipooligosaccharide beta 1-4 glucosyltransferase</fullName>
        <ecNumber evidence="1">2.-.-.-</ecNumber>
    </submittedName>
</protein>
<comment type="caution">
    <text evidence="1">The sequence shown here is derived from an EMBL/GenBank/DDBJ whole genome shotgun (WGS) entry which is preliminary data.</text>
</comment>
<feature type="non-terminal residue" evidence="1">
    <location>
        <position position="1"/>
    </location>
</feature>